<evidence type="ECO:0000256" key="1">
    <source>
        <dbReference type="ARBA" id="ARBA00004328"/>
    </source>
</evidence>
<keyword evidence="3" id="KW-1140">T=1 icosahedral capsid protein</keyword>
<comment type="similarity">
    <text evidence="2">Belongs to the parvoviridae capsid protein family.</text>
</comment>
<dbReference type="GO" id="GO:0039615">
    <property type="term" value="C:T=1 icosahedral viral capsid"/>
    <property type="evidence" value="ECO:0007669"/>
    <property type="project" value="UniProtKB-KW"/>
</dbReference>
<evidence type="ECO:0000256" key="5">
    <source>
        <dbReference type="ARBA" id="ARBA00022844"/>
    </source>
</evidence>
<dbReference type="InterPro" id="IPR036952">
    <property type="entry name" value="VP1/VP2"/>
</dbReference>
<dbReference type="GO" id="GO:0005198">
    <property type="term" value="F:structural molecule activity"/>
    <property type="evidence" value="ECO:0007669"/>
    <property type="project" value="InterPro"/>
</dbReference>
<name>A0A8A4XDZ1_9VIRU</name>
<evidence type="ECO:0000259" key="7">
    <source>
        <dbReference type="Pfam" id="PF00740"/>
    </source>
</evidence>
<proteinExistence type="inferred from homology"/>
<evidence type="ECO:0000256" key="2">
    <source>
        <dbReference type="ARBA" id="ARBA00005398"/>
    </source>
</evidence>
<feature type="compositionally biased region" description="Low complexity" evidence="6">
    <location>
        <begin position="446"/>
        <end position="455"/>
    </location>
</feature>
<dbReference type="InterPro" id="IPR001403">
    <property type="entry name" value="Parvovirus_coat"/>
</dbReference>
<keyword evidence="5" id="KW-0946">Virion</keyword>
<sequence length="455" mass="52059">MPTVSQIRYAYIKNDPNTYRVKKDATSGRACATGWHYIPANRLHYYFTPAKWQEIQRTCQTLTVKSITVKVSNMIPITTNVAINQNTTFSAFNNTIYALAYDDKDYVTRPTLPEPLEGKSWLNLWQREGVFTGDDGTLSSTFQLPQYIHYNAEFSNVDGQAIDNALTHWDPLSDAMNIMELRPGKNAVEFHWQNERAGPTMRLAGATFHGGPFTKTVSHPQPNDVDEVSWQNYNVSIADSFKMPISERGGMAQKQIRSNWNSLNQEQQNWRSSPSFRPKCDPMNFLETFNIRDDVIDPKPLPNWFIKMIPLFDKDHNVIRAEANILIQWILEYETTPLPQKEAFIYPNYCQPLNIASQLQGPAFGRFGNILAQPTWIEKPRTMVAADSAIFTFKNNVGFTKQTFTTQQPTATTTTITNSAPKRPQTRYYPQNLQEASPPPEEELPEYNPNLLKPK</sequence>
<dbReference type="Pfam" id="PF00740">
    <property type="entry name" value="VP1_2"/>
    <property type="match status" value="1"/>
</dbReference>
<comment type="subcellular location">
    <subcellularLocation>
        <location evidence="1">Virion</location>
    </subcellularLocation>
</comment>
<feature type="domain" description="Coat protein VP1/VP2 Parvovirus" evidence="7">
    <location>
        <begin position="31"/>
        <end position="94"/>
    </location>
</feature>
<accession>A0A8A4XDZ1</accession>
<feature type="compositionally biased region" description="Low complexity" evidence="6">
    <location>
        <begin position="408"/>
        <end position="417"/>
    </location>
</feature>
<evidence type="ECO:0000256" key="6">
    <source>
        <dbReference type="SAM" id="MobiDB-lite"/>
    </source>
</evidence>
<evidence type="ECO:0000256" key="3">
    <source>
        <dbReference type="ARBA" id="ARBA00022431"/>
    </source>
</evidence>
<reference evidence="8" key="1">
    <citation type="submission" date="2020-09" db="EMBL/GenBank/DDBJ databases">
        <authorList>
            <person name="Dai Z."/>
            <person name="Yang S."/>
            <person name="Zhang W."/>
        </authorList>
    </citation>
    <scope>NUCLEOTIDE SEQUENCE</scope>
    <source>
        <strain evidence="8">Sbr121par025</strain>
    </source>
</reference>
<evidence type="ECO:0000313" key="8">
    <source>
        <dbReference type="EMBL" id="QTE03850.1"/>
    </source>
</evidence>
<protein>
    <submittedName>
        <fullName evidence="8">VP</fullName>
    </submittedName>
</protein>
<organism evidence="8">
    <name type="scientific">Luscinia cyane Ichthamaparvovirus</name>
    <dbReference type="NCBI Taxonomy" id="2794553"/>
    <lineage>
        <taxon>Viruses</taxon>
        <taxon>Monodnaviria</taxon>
        <taxon>Shotokuvirae</taxon>
        <taxon>Cossaviricota</taxon>
        <taxon>Quintoviricetes</taxon>
        <taxon>Piccovirales</taxon>
        <taxon>Parvoviridae</taxon>
        <taxon>Hamaparvovirinae</taxon>
        <taxon>Ichthamaparvovirus</taxon>
    </lineage>
</organism>
<dbReference type="Gene3D" id="2.170.30.10">
    <property type="entry name" value="Parvovirus coat protein VP1/VP2"/>
    <property type="match status" value="1"/>
</dbReference>
<dbReference type="SUPFAM" id="SSF88645">
    <property type="entry name" value="ssDNA viruses"/>
    <property type="match status" value="2"/>
</dbReference>
<feature type="region of interest" description="Disordered" evidence="6">
    <location>
        <begin position="408"/>
        <end position="455"/>
    </location>
</feature>
<evidence type="ECO:0000256" key="4">
    <source>
        <dbReference type="ARBA" id="ARBA00022561"/>
    </source>
</evidence>
<dbReference type="InterPro" id="IPR016184">
    <property type="entry name" value="Capsid/spike_ssDNA_virus"/>
</dbReference>
<dbReference type="EMBL" id="MW046447">
    <property type="protein sequence ID" value="QTE03850.1"/>
    <property type="molecule type" value="Genomic_DNA"/>
</dbReference>
<reference evidence="8" key="2">
    <citation type="journal article" date="2022" name="Gigascience">
        <title>Parvovirus dark matter in the cloaca of wild birds.</title>
        <authorList>
            <person name="Dai Z."/>
            <person name="Wang H."/>
            <person name="Wu H."/>
            <person name="Zhang Q."/>
            <person name="Ji L."/>
            <person name="Wang X."/>
            <person name="Shen Q."/>
            <person name="Yang S."/>
            <person name="Ma X."/>
            <person name="Shan T."/>
            <person name="Zhang W."/>
        </authorList>
    </citation>
    <scope>NUCLEOTIDE SEQUENCE</scope>
    <source>
        <strain evidence="8">Sbr121par025</strain>
    </source>
</reference>
<keyword evidence="4" id="KW-0167">Capsid protein</keyword>